<feature type="region of interest" description="Disordered" evidence="1">
    <location>
        <begin position="134"/>
        <end position="170"/>
    </location>
</feature>
<organism evidence="2 3">
    <name type="scientific">Hypholoma sublateritium (strain FD-334 SS-4)</name>
    <dbReference type="NCBI Taxonomy" id="945553"/>
    <lineage>
        <taxon>Eukaryota</taxon>
        <taxon>Fungi</taxon>
        <taxon>Dikarya</taxon>
        <taxon>Basidiomycota</taxon>
        <taxon>Agaricomycotina</taxon>
        <taxon>Agaricomycetes</taxon>
        <taxon>Agaricomycetidae</taxon>
        <taxon>Agaricales</taxon>
        <taxon>Agaricineae</taxon>
        <taxon>Strophariaceae</taxon>
        <taxon>Hypholoma</taxon>
    </lineage>
</organism>
<protein>
    <submittedName>
        <fullName evidence="2">Uncharacterized protein</fullName>
    </submittedName>
</protein>
<dbReference type="AlphaFoldDB" id="A0A0D2P882"/>
<accession>A0A0D2P882</accession>
<dbReference type="Proteomes" id="UP000054270">
    <property type="component" value="Unassembled WGS sequence"/>
</dbReference>
<proteinExistence type="predicted"/>
<keyword evidence="3" id="KW-1185">Reference proteome</keyword>
<feature type="compositionally biased region" description="Low complexity" evidence="1">
    <location>
        <begin position="49"/>
        <end position="65"/>
    </location>
</feature>
<sequence>MDFARKPARLLEPPAPYLSRPSHLQPCSARPAAHTQVHAPQPKRPPDAPCLAAVPARAATVSPPSRVDRTTTQRARPPLYPTAAGFVQCAPWLRAARRAFPDTPVQVHSESPSLISTTPAARLSLSLRRRYTRSAGPPHFPVLAAPTHPRTAADMYQAKTYPPTPSPRRS</sequence>
<feature type="region of interest" description="Disordered" evidence="1">
    <location>
        <begin position="1"/>
        <end position="79"/>
    </location>
</feature>
<evidence type="ECO:0000256" key="1">
    <source>
        <dbReference type="SAM" id="MobiDB-lite"/>
    </source>
</evidence>
<evidence type="ECO:0000313" key="3">
    <source>
        <dbReference type="Proteomes" id="UP000054270"/>
    </source>
</evidence>
<gene>
    <name evidence="2" type="ORF">HYPSUDRAFT_200128</name>
</gene>
<reference evidence="3" key="1">
    <citation type="submission" date="2014-04" db="EMBL/GenBank/DDBJ databases">
        <title>Evolutionary Origins and Diversification of the Mycorrhizal Mutualists.</title>
        <authorList>
            <consortium name="DOE Joint Genome Institute"/>
            <consortium name="Mycorrhizal Genomics Consortium"/>
            <person name="Kohler A."/>
            <person name="Kuo A."/>
            <person name="Nagy L.G."/>
            <person name="Floudas D."/>
            <person name="Copeland A."/>
            <person name="Barry K.W."/>
            <person name="Cichocki N."/>
            <person name="Veneault-Fourrey C."/>
            <person name="LaButti K."/>
            <person name="Lindquist E.A."/>
            <person name="Lipzen A."/>
            <person name="Lundell T."/>
            <person name="Morin E."/>
            <person name="Murat C."/>
            <person name="Riley R."/>
            <person name="Ohm R."/>
            <person name="Sun H."/>
            <person name="Tunlid A."/>
            <person name="Henrissat B."/>
            <person name="Grigoriev I.V."/>
            <person name="Hibbett D.S."/>
            <person name="Martin F."/>
        </authorList>
    </citation>
    <scope>NUCLEOTIDE SEQUENCE [LARGE SCALE GENOMIC DNA]</scope>
    <source>
        <strain evidence="3">FD-334 SS-4</strain>
    </source>
</reference>
<evidence type="ECO:0000313" key="2">
    <source>
        <dbReference type="EMBL" id="KJA24856.1"/>
    </source>
</evidence>
<name>A0A0D2P882_HYPSF</name>
<dbReference type="EMBL" id="KN817534">
    <property type="protein sequence ID" value="KJA24856.1"/>
    <property type="molecule type" value="Genomic_DNA"/>
</dbReference>